<protein>
    <recommendedName>
        <fullName evidence="1">Heterokaryon incompatibility domain-containing protein</fullName>
    </recommendedName>
</protein>
<proteinExistence type="predicted"/>
<dbReference type="PANTHER" id="PTHR33112">
    <property type="entry name" value="DOMAIN PROTEIN, PUTATIVE-RELATED"/>
    <property type="match status" value="1"/>
</dbReference>
<dbReference type="Proteomes" id="UP000250266">
    <property type="component" value="Unassembled WGS sequence"/>
</dbReference>
<evidence type="ECO:0000259" key="1">
    <source>
        <dbReference type="Pfam" id="PF06985"/>
    </source>
</evidence>
<dbReference type="PANTHER" id="PTHR33112:SF16">
    <property type="entry name" value="HETEROKARYON INCOMPATIBILITY DOMAIN-CONTAINING PROTEIN"/>
    <property type="match status" value="1"/>
</dbReference>
<name>A0A8E2E6Z8_9PEZI</name>
<evidence type="ECO:0000313" key="3">
    <source>
        <dbReference type="Proteomes" id="UP000250266"/>
    </source>
</evidence>
<reference evidence="2 3" key="1">
    <citation type="journal article" date="2016" name="Nat. Commun.">
        <title>Ectomycorrhizal ecology is imprinted in the genome of the dominant symbiotic fungus Cenococcum geophilum.</title>
        <authorList>
            <consortium name="DOE Joint Genome Institute"/>
            <person name="Peter M."/>
            <person name="Kohler A."/>
            <person name="Ohm R.A."/>
            <person name="Kuo A."/>
            <person name="Krutzmann J."/>
            <person name="Morin E."/>
            <person name="Arend M."/>
            <person name="Barry K.W."/>
            <person name="Binder M."/>
            <person name="Choi C."/>
            <person name="Clum A."/>
            <person name="Copeland A."/>
            <person name="Grisel N."/>
            <person name="Haridas S."/>
            <person name="Kipfer T."/>
            <person name="LaButti K."/>
            <person name="Lindquist E."/>
            <person name="Lipzen A."/>
            <person name="Maire R."/>
            <person name="Meier B."/>
            <person name="Mihaltcheva S."/>
            <person name="Molinier V."/>
            <person name="Murat C."/>
            <person name="Poggeler S."/>
            <person name="Quandt C.A."/>
            <person name="Sperisen C."/>
            <person name="Tritt A."/>
            <person name="Tisserant E."/>
            <person name="Crous P.W."/>
            <person name="Henrissat B."/>
            <person name="Nehls U."/>
            <person name="Egli S."/>
            <person name="Spatafora J.W."/>
            <person name="Grigoriev I.V."/>
            <person name="Martin F.M."/>
        </authorList>
    </citation>
    <scope>NUCLEOTIDE SEQUENCE [LARGE SCALE GENOMIC DNA]</scope>
    <source>
        <strain evidence="2 3">CBS 459.81</strain>
    </source>
</reference>
<dbReference type="Pfam" id="PF06985">
    <property type="entry name" value="HET"/>
    <property type="match status" value="1"/>
</dbReference>
<dbReference type="InterPro" id="IPR010730">
    <property type="entry name" value="HET"/>
</dbReference>
<sequence length="115" mass="13308">YWLATCDASYKSCRNSSVWFQRFPPTQLIDLDTELSITLRLCHSRDLPVTTLYTTLSHCWGELKLHTLTTANYHAVQQRGIQVSILTKPFCEAMEVSLRLEAHYIWMDSLCIVPD</sequence>
<keyword evidence="3" id="KW-1185">Reference proteome</keyword>
<dbReference type="EMBL" id="KV745068">
    <property type="protein sequence ID" value="OCK78311.1"/>
    <property type="molecule type" value="Genomic_DNA"/>
</dbReference>
<organism evidence="2 3">
    <name type="scientific">Lepidopterella palustris CBS 459.81</name>
    <dbReference type="NCBI Taxonomy" id="1314670"/>
    <lineage>
        <taxon>Eukaryota</taxon>
        <taxon>Fungi</taxon>
        <taxon>Dikarya</taxon>
        <taxon>Ascomycota</taxon>
        <taxon>Pezizomycotina</taxon>
        <taxon>Dothideomycetes</taxon>
        <taxon>Pleosporomycetidae</taxon>
        <taxon>Mytilinidiales</taxon>
        <taxon>Argynnaceae</taxon>
        <taxon>Lepidopterella</taxon>
    </lineage>
</organism>
<dbReference type="AlphaFoldDB" id="A0A8E2E6Z8"/>
<evidence type="ECO:0000313" key="2">
    <source>
        <dbReference type="EMBL" id="OCK78311.1"/>
    </source>
</evidence>
<feature type="domain" description="Heterokaryon incompatibility" evidence="1">
    <location>
        <begin position="53"/>
        <end position="113"/>
    </location>
</feature>
<accession>A0A8E2E6Z8</accession>
<feature type="non-terminal residue" evidence="2">
    <location>
        <position position="1"/>
    </location>
</feature>
<gene>
    <name evidence="2" type="ORF">K432DRAFT_302277</name>
</gene>